<dbReference type="InterPro" id="IPR044862">
    <property type="entry name" value="Pro_4_hyd_alph_FE2OG_OXY"/>
</dbReference>
<organism evidence="3 4">
    <name type="scientific">Hirsutella rhossiliensis</name>
    <dbReference type="NCBI Taxonomy" id="111463"/>
    <lineage>
        <taxon>Eukaryota</taxon>
        <taxon>Fungi</taxon>
        <taxon>Dikarya</taxon>
        <taxon>Ascomycota</taxon>
        <taxon>Pezizomycotina</taxon>
        <taxon>Sordariomycetes</taxon>
        <taxon>Hypocreomycetidae</taxon>
        <taxon>Hypocreales</taxon>
        <taxon>Ophiocordycipitaceae</taxon>
        <taxon>Hirsutella</taxon>
    </lineage>
</organism>
<protein>
    <submittedName>
        <fullName evidence="3">2OG-Fe(II) oxygenase superfamily domain-containing protein</fullName>
    </submittedName>
</protein>
<dbReference type="RefSeq" id="XP_044719278.1">
    <property type="nucleotide sequence ID" value="XM_044865316.1"/>
</dbReference>
<evidence type="ECO:0000313" key="4">
    <source>
        <dbReference type="Proteomes" id="UP000824596"/>
    </source>
</evidence>
<dbReference type="Proteomes" id="UP000824596">
    <property type="component" value="Unassembled WGS sequence"/>
</dbReference>
<reference evidence="3" key="1">
    <citation type="submission" date="2021-09" db="EMBL/GenBank/DDBJ databases">
        <title>A high-quality genome of the endoparasitic fungus Hirsutella rhossiliensis with a comparison of Hirsutella genomes reveals transposable elements contributing to genome size variation.</title>
        <authorList>
            <person name="Lin R."/>
            <person name="Jiao Y."/>
            <person name="Sun X."/>
            <person name="Ling J."/>
            <person name="Xie B."/>
            <person name="Cheng X."/>
        </authorList>
    </citation>
    <scope>NUCLEOTIDE SEQUENCE</scope>
    <source>
        <strain evidence="3">HR02</strain>
    </source>
</reference>
<name>A0A9P8MV10_9HYPO</name>
<evidence type="ECO:0000313" key="3">
    <source>
        <dbReference type="EMBL" id="KAH0961765.1"/>
    </source>
</evidence>
<evidence type="ECO:0000256" key="1">
    <source>
        <dbReference type="SAM" id="MobiDB-lite"/>
    </source>
</evidence>
<dbReference type="PANTHER" id="PTHR33099">
    <property type="entry name" value="FE2OG DIOXYGENASE DOMAIN-CONTAINING PROTEIN"/>
    <property type="match status" value="1"/>
</dbReference>
<gene>
    <name evidence="3" type="ORF">HRG_06845</name>
</gene>
<keyword evidence="4" id="KW-1185">Reference proteome</keyword>
<accession>A0A9P8MV10</accession>
<dbReference type="OrthoDB" id="27483at2759"/>
<dbReference type="EMBL" id="JAIZPD010000007">
    <property type="protein sequence ID" value="KAH0961765.1"/>
    <property type="molecule type" value="Genomic_DNA"/>
</dbReference>
<dbReference type="GeneID" id="68355974"/>
<dbReference type="AlphaFoldDB" id="A0A9P8MV10"/>
<evidence type="ECO:0000259" key="2">
    <source>
        <dbReference type="Pfam" id="PF13640"/>
    </source>
</evidence>
<dbReference type="PANTHER" id="PTHR33099:SF7">
    <property type="entry name" value="MYND-TYPE DOMAIN-CONTAINING PROTEIN"/>
    <property type="match status" value="1"/>
</dbReference>
<feature type="domain" description="Prolyl 4-hydroxylase alpha subunit Fe(2+) 2OG dioxygenase" evidence="2">
    <location>
        <begin position="162"/>
        <end position="245"/>
    </location>
</feature>
<feature type="region of interest" description="Disordered" evidence="1">
    <location>
        <begin position="1"/>
        <end position="23"/>
    </location>
</feature>
<sequence length="620" mass="68210">MTPSQEPTAEGGHAAPAPSDNSVSCVVETRNAESEGAAADRLGLKQDLLGALSGIQTSGSFALFGVLPRPPPAGIFVDGIGDIAMPLGESQTSQLIAKARQAPYGKGSTTIVDTAVRNTWKLDAEQFALRSSAWPGFLGALCTRVARDLGINSTITAKLYKMLIYERGAMFKAHTDTEKIPGMFGTLVICLPSAHLGGEVVVKHYGRKRVLRTSEAAQSFASWYSDVSHEVLPVTSGVRWVLTYNLALDLDAACPSAGLQRSETRALRHALRRWFAEDKASRQRHFVYHVLDHEYTEANVSLRALRARDLARVQALKEASAEFPLHIFLALLEKEESGSCEYDHWERRDYSRYYDCDEDDEEEEVDEPGYHNLEEVFKTRYGVKTLVDLDGRMVMQGLQLDQDDILQGVQRGPTATHWYRATAVAMVPCDWIVSFFNSGDPSQCHSSSRSSLALQIRYLARACLRPEAPEPSIIALVTLCEKAWAPQHDTSYGHGAQQPSVDAQGRRDVLKVAVQRGRHALFEQAALHHQGLLTLDFFAWMRQRLAIGHGDPDALFNAFQKGISSAVSSYPHFADQVRAISNLAPMPRDASTSGAVCTSRCVLDWARGMLSSCRACSPST</sequence>
<proteinExistence type="predicted"/>
<dbReference type="Gene3D" id="2.60.120.620">
    <property type="entry name" value="q2cbj1_9rhob like domain"/>
    <property type="match status" value="1"/>
</dbReference>
<comment type="caution">
    <text evidence="3">The sequence shown here is derived from an EMBL/GenBank/DDBJ whole genome shotgun (WGS) entry which is preliminary data.</text>
</comment>
<dbReference type="Pfam" id="PF13640">
    <property type="entry name" value="2OG-FeII_Oxy_3"/>
    <property type="match status" value="1"/>
</dbReference>